<dbReference type="SUPFAM" id="SSF55021">
    <property type="entry name" value="ACT-like"/>
    <property type="match status" value="1"/>
</dbReference>
<comment type="caution">
    <text evidence="11">The sequence shown here is derived from an EMBL/GenBank/DDBJ whole genome shotgun (WGS) entry which is preliminary data.</text>
</comment>
<dbReference type="InterPro" id="IPR002912">
    <property type="entry name" value="ACT_dom"/>
</dbReference>
<keyword evidence="12" id="KW-1185">Reference proteome</keyword>
<dbReference type="UniPathway" id="UPA00121">
    <property type="reaction ID" value="UER00345"/>
</dbReference>
<dbReference type="GO" id="GO:0009094">
    <property type="term" value="P:L-phenylalanine biosynthetic process"/>
    <property type="evidence" value="ECO:0007669"/>
    <property type="project" value="UniProtKB-UniPathway"/>
</dbReference>
<dbReference type="AlphaFoldDB" id="A0A7Z6ZVQ7"/>
<comment type="catalytic activity">
    <reaction evidence="7">
        <text>prephenate + H(+) = 3-phenylpyruvate + CO2 + H2O</text>
        <dbReference type="Rhea" id="RHEA:21648"/>
        <dbReference type="ChEBI" id="CHEBI:15377"/>
        <dbReference type="ChEBI" id="CHEBI:15378"/>
        <dbReference type="ChEBI" id="CHEBI:16526"/>
        <dbReference type="ChEBI" id="CHEBI:18005"/>
        <dbReference type="ChEBI" id="CHEBI:29934"/>
        <dbReference type="EC" id="4.2.1.51"/>
    </reaction>
</comment>
<evidence type="ECO:0000256" key="4">
    <source>
        <dbReference type="ARBA" id="ARBA00023141"/>
    </source>
</evidence>
<dbReference type="Pfam" id="PF00800">
    <property type="entry name" value="PDT"/>
    <property type="match status" value="1"/>
</dbReference>
<reference evidence="12" key="1">
    <citation type="journal article" date="2018" name="Front. Microbiol.">
        <title>Genome-Based Analysis Reveals the Taxonomy and Diversity of the Family Idiomarinaceae.</title>
        <authorList>
            <person name="Liu Y."/>
            <person name="Lai Q."/>
            <person name="Shao Z."/>
        </authorList>
    </citation>
    <scope>NUCLEOTIDE SEQUENCE [LARGE SCALE GENOMIC DNA]</scope>
    <source>
        <strain evidence="12">KYW314</strain>
    </source>
</reference>
<dbReference type="InterPro" id="IPR001086">
    <property type="entry name" value="Preph_deHydtase"/>
</dbReference>
<accession>A0A7Z6ZVQ7</accession>
<dbReference type="PIRSF" id="PIRSF001500">
    <property type="entry name" value="Chor_mut_pdt_Ppr"/>
    <property type="match status" value="1"/>
</dbReference>
<evidence type="ECO:0000259" key="10">
    <source>
        <dbReference type="PROSITE" id="PS51671"/>
    </source>
</evidence>
<dbReference type="GO" id="GO:0004664">
    <property type="term" value="F:prephenate dehydratase activity"/>
    <property type="evidence" value="ECO:0007669"/>
    <property type="project" value="UniProtKB-EC"/>
</dbReference>
<dbReference type="InterPro" id="IPR008242">
    <property type="entry name" value="Chor_mutase/pphenate_deHydtase"/>
</dbReference>
<dbReference type="InterPro" id="IPR045865">
    <property type="entry name" value="ACT-like_dom_sf"/>
</dbReference>
<evidence type="ECO:0000256" key="2">
    <source>
        <dbReference type="ARBA" id="ARBA00013147"/>
    </source>
</evidence>
<evidence type="ECO:0000259" key="9">
    <source>
        <dbReference type="PROSITE" id="PS51171"/>
    </source>
</evidence>
<evidence type="ECO:0000256" key="6">
    <source>
        <dbReference type="ARBA" id="ARBA00023239"/>
    </source>
</evidence>
<dbReference type="Pfam" id="PF01842">
    <property type="entry name" value="ACT"/>
    <property type="match status" value="1"/>
</dbReference>
<comment type="pathway">
    <text evidence="1">Amino-acid biosynthesis; L-phenylalanine biosynthesis; phenylpyruvate from prephenate: step 1/1.</text>
</comment>
<evidence type="ECO:0000256" key="5">
    <source>
        <dbReference type="ARBA" id="ARBA00023222"/>
    </source>
</evidence>
<feature type="domain" description="ACT" evidence="10">
    <location>
        <begin position="208"/>
        <end position="284"/>
    </location>
</feature>
<keyword evidence="3" id="KW-0028">Amino-acid biosynthesis</keyword>
<dbReference type="Proteomes" id="UP000287766">
    <property type="component" value="Unassembled WGS sequence"/>
</dbReference>
<keyword evidence="4" id="KW-0057">Aromatic amino acid biosynthesis</keyword>
<feature type="domain" description="Prephenate dehydratase" evidence="9">
    <location>
        <begin position="17"/>
        <end position="191"/>
    </location>
</feature>
<feature type="site" description="Essential for prephenate dehydratase activity" evidence="8">
    <location>
        <position position="184"/>
    </location>
</feature>
<dbReference type="CDD" id="cd04905">
    <property type="entry name" value="ACT_CM-PDT"/>
    <property type="match status" value="1"/>
</dbReference>
<evidence type="ECO:0000313" key="11">
    <source>
        <dbReference type="EMBL" id="RUO41955.1"/>
    </source>
</evidence>
<sequence length="289" mass="31820">MRFNVTATSNDTTHYPRIATLGPTGTFSERAAQHWLTADSSNKNALHFYPSLARTLAAVPENCELAIVPIENIVEGIVSPVVDSFVRRPLQIIGEVMVPIQFAYVANHSQPERIFAQFVAQGQCSEFLAGQSAPVLTTASNSESLQQLLDSKQPAGAIVPAHALAEHHFARVQQDVTDVAHNETRFIAVREPRELEAAQPSIDYKTAILIIDDADHPGLLVEHLQVFAAYRVNLTALVSRPTGRRFGHYHFYIECEGHAHDSSIQAALTLIQLRNRVTVLGSFPKAEQT</sequence>
<evidence type="ECO:0000313" key="12">
    <source>
        <dbReference type="Proteomes" id="UP000287766"/>
    </source>
</evidence>
<dbReference type="PANTHER" id="PTHR21022:SF19">
    <property type="entry name" value="PREPHENATE DEHYDRATASE-RELATED"/>
    <property type="match status" value="1"/>
</dbReference>
<dbReference type="SUPFAM" id="SSF53850">
    <property type="entry name" value="Periplasmic binding protein-like II"/>
    <property type="match status" value="1"/>
</dbReference>
<protein>
    <recommendedName>
        <fullName evidence="2">prephenate dehydratase</fullName>
        <ecNumber evidence="2">4.2.1.51</ecNumber>
    </recommendedName>
</protein>
<dbReference type="PROSITE" id="PS51171">
    <property type="entry name" value="PREPHENATE_DEHYDR_3"/>
    <property type="match status" value="1"/>
</dbReference>
<evidence type="ECO:0000256" key="7">
    <source>
        <dbReference type="ARBA" id="ARBA00047848"/>
    </source>
</evidence>
<name>A0A7Z6ZVQ7_9GAMM</name>
<evidence type="ECO:0000256" key="8">
    <source>
        <dbReference type="PIRSR" id="PIRSR001500-2"/>
    </source>
</evidence>
<dbReference type="Gene3D" id="3.30.70.260">
    <property type="match status" value="1"/>
</dbReference>
<dbReference type="GO" id="GO:0005737">
    <property type="term" value="C:cytoplasm"/>
    <property type="evidence" value="ECO:0007669"/>
    <property type="project" value="TreeGrafter"/>
</dbReference>
<evidence type="ECO:0000256" key="3">
    <source>
        <dbReference type="ARBA" id="ARBA00022605"/>
    </source>
</evidence>
<dbReference type="PROSITE" id="PS51671">
    <property type="entry name" value="ACT"/>
    <property type="match status" value="1"/>
</dbReference>
<dbReference type="EC" id="4.2.1.51" evidence="2"/>
<keyword evidence="6" id="KW-0456">Lyase</keyword>
<keyword evidence="5" id="KW-0584">Phenylalanine biosynthesis</keyword>
<dbReference type="Gene3D" id="3.40.190.10">
    <property type="entry name" value="Periplasmic binding protein-like II"/>
    <property type="match status" value="2"/>
</dbReference>
<dbReference type="EMBL" id="PIPR01000001">
    <property type="protein sequence ID" value="RUO41955.1"/>
    <property type="molecule type" value="Genomic_DNA"/>
</dbReference>
<proteinExistence type="predicted"/>
<organism evidence="11 12">
    <name type="scientific">Pseudidiomarina aestuarii</name>
    <dbReference type="NCBI Taxonomy" id="624146"/>
    <lineage>
        <taxon>Bacteria</taxon>
        <taxon>Pseudomonadati</taxon>
        <taxon>Pseudomonadota</taxon>
        <taxon>Gammaproteobacteria</taxon>
        <taxon>Alteromonadales</taxon>
        <taxon>Idiomarinaceae</taxon>
        <taxon>Pseudidiomarina</taxon>
    </lineage>
</organism>
<gene>
    <name evidence="11" type="ORF">CWE22_07355</name>
</gene>
<dbReference type="PANTHER" id="PTHR21022">
    <property type="entry name" value="PREPHENATE DEHYDRATASE P PROTEIN"/>
    <property type="match status" value="1"/>
</dbReference>
<evidence type="ECO:0000256" key="1">
    <source>
        <dbReference type="ARBA" id="ARBA00004741"/>
    </source>
</evidence>